<proteinExistence type="predicted"/>
<accession>A0A0C2GS56</accession>
<dbReference type="OrthoDB" id="5847000at2759"/>
<gene>
    <name evidence="1" type="ORF">ANCDUO_09928</name>
</gene>
<dbReference type="Proteomes" id="UP000054047">
    <property type="component" value="Unassembled WGS sequence"/>
</dbReference>
<name>A0A0C2GS56_9BILA</name>
<protein>
    <submittedName>
        <fullName evidence="1">Uncharacterized protein</fullName>
    </submittedName>
</protein>
<dbReference type="EMBL" id="KN731575">
    <property type="protein sequence ID" value="KIH59831.1"/>
    <property type="molecule type" value="Genomic_DNA"/>
</dbReference>
<evidence type="ECO:0000313" key="1">
    <source>
        <dbReference type="EMBL" id="KIH59831.1"/>
    </source>
</evidence>
<reference evidence="1 2" key="1">
    <citation type="submission" date="2013-12" db="EMBL/GenBank/DDBJ databases">
        <title>Draft genome of the parsitic nematode Ancylostoma duodenale.</title>
        <authorList>
            <person name="Mitreva M."/>
        </authorList>
    </citation>
    <scope>NUCLEOTIDE SEQUENCE [LARGE SCALE GENOMIC DNA]</scope>
    <source>
        <strain evidence="1 2">Zhejiang</strain>
    </source>
</reference>
<organism evidence="1 2">
    <name type="scientific">Ancylostoma duodenale</name>
    <dbReference type="NCBI Taxonomy" id="51022"/>
    <lineage>
        <taxon>Eukaryota</taxon>
        <taxon>Metazoa</taxon>
        <taxon>Ecdysozoa</taxon>
        <taxon>Nematoda</taxon>
        <taxon>Chromadorea</taxon>
        <taxon>Rhabditida</taxon>
        <taxon>Rhabditina</taxon>
        <taxon>Rhabditomorpha</taxon>
        <taxon>Strongyloidea</taxon>
        <taxon>Ancylostomatidae</taxon>
        <taxon>Ancylostomatinae</taxon>
        <taxon>Ancylostoma</taxon>
    </lineage>
</organism>
<keyword evidence="2" id="KW-1185">Reference proteome</keyword>
<evidence type="ECO:0000313" key="2">
    <source>
        <dbReference type="Proteomes" id="UP000054047"/>
    </source>
</evidence>
<sequence length="78" mass="8771">MESASAFSPSEPSVDGVFVSKHNQSAEIYQRDLREEPHMFPGRNYCDVSPTISAAFGVSVKLELAFPAEWTRPNIKRR</sequence>
<dbReference type="AlphaFoldDB" id="A0A0C2GS56"/>